<evidence type="ECO:0000313" key="5">
    <source>
        <dbReference type="EMBL" id="GEU41507.1"/>
    </source>
</evidence>
<feature type="region of interest" description="Disordered" evidence="3">
    <location>
        <begin position="1826"/>
        <end position="1877"/>
    </location>
</feature>
<feature type="region of interest" description="Disordered" evidence="3">
    <location>
        <begin position="2103"/>
        <end position="2151"/>
    </location>
</feature>
<dbReference type="Pfam" id="PF13976">
    <property type="entry name" value="gag_pre-integrs"/>
    <property type="match status" value="1"/>
</dbReference>
<dbReference type="InterPro" id="IPR001878">
    <property type="entry name" value="Znf_CCHC"/>
</dbReference>
<dbReference type="Gene3D" id="4.10.60.10">
    <property type="entry name" value="Zinc finger, CCHC-type"/>
    <property type="match status" value="1"/>
</dbReference>
<dbReference type="InterPro" id="IPR036397">
    <property type="entry name" value="RNaseH_sf"/>
</dbReference>
<comment type="caution">
    <text evidence="5">The sequence shown here is derived from an EMBL/GenBank/DDBJ whole genome shotgun (WGS) entry which is preliminary data.</text>
</comment>
<dbReference type="InterPro" id="IPR013103">
    <property type="entry name" value="RVT_2"/>
</dbReference>
<dbReference type="PROSITE" id="PS50158">
    <property type="entry name" value="ZF_CCHC"/>
    <property type="match status" value="1"/>
</dbReference>
<feature type="region of interest" description="Disordered" evidence="3">
    <location>
        <begin position="803"/>
        <end position="846"/>
    </location>
</feature>
<dbReference type="PANTHER" id="PTHR11439:SF483">
    <property type="entry name" value="PEPTIDE SYNTHASE GLIP-LIKE, PUTATIVE (AFU_ORTHOLOGUE AFUA_3G12920)-RELATED"/>
    <property type="match status" value="1"/>
</dbReference>
<dbReference type="InterPro" id="IPR036875">
    <property type="entry name" value="Znf_CCHC_sf"/>
</dbReference>
<proteinExistence type="predicted"/>
<evidence type="ECO:0000256" key="1">
    <source>
        <dbReference type="PROSITE-ProRule" id="PRU00047"/>
    </source>
</evidence>
<reference evidence="5" key="1">
    <citation type="journal article" date="2019" name="Sci. Rep.">
        <title>Draft genome of Tanacetum cinerariifolium, the natural source of mosquito coil.</title>
        <authorList>
            <person name="Yamashiro T."/>
            <person name="Shiraishi A."/>
            <person name="Satake H."/>
            <person name="Nakayama K."/>
        </authorList>
    </citation>
    <scope>NUCLEOTIDE SEQUENCE</scope>
</reference>
<dbReference type="GO" id="GO:0008270">
    <property type="term" value="F:zinc ion binding"/>
    <property type="evidence" value="ECO:0007669"/>
    <property type="project" value="UniProtKB-KW"/>
</dbReference>
<evidence type="ECO:0000256" key="3">
    <source>
        <dbReference type="SAM" id="MobiDB-lite"/>
    </source>
</evidence>
<dbReference type="GO" id="GO:0003676">
    <property type="term" value="F:nucleic acid binding"/>
    <property type="evidence" value="ECO:0007669"/>
    <property type="project" value="InterPro"/>
</dbReference>
<keyword evidence="1" id="KW-0863">Zinc-finger</keyword>
<feature type="compositionally biased region" description="Basic residues" evidence="3">
    <location>
        <begin position="1751"/>
        <end position="1764"/>
    </location>
</feature>
<feature type="compositionally biased region" description="Polar residues" evidence="3">
    <location>
        <begin position="825"/>
        <end position="845"/>
    </location>
</feature>
<accession>A0A6L2JYA7</accession>
<keyword evidence="2" id="KW-0175">Coiled coil</keyword>
<feature type="compositionally biased region" description="Low complexity" evidence="3">
    <location>
        <begin position="805"/>
        <end position="823"/>
    </location>
</feature>
<dbReference type="CDD" id="cd09272">
    <property type="entry name" value="RNase_HI_RT_Ty1"/>
    <property type="match status" value="1"/>
</dbReference>
<feature type="region of interest" description="Disordered" evidence="3">
    <location>
        <begin position="33"/>
        <end position="59"/>
    </location>
</feature>
<dbReference type="Pfam" id="PF25597">
    <property type="entry name" value="SH3_retrovirus"/>
    <property type="match status" value="1"/>
</dbReference>
<feature type="compositionally biased region" description="Basic and acidic residues" evidence="3">
    <location>
        <begin position="2127"/>
        <end position="2140"/>
    </location>
</feature>
<dbReference type="Gene3D" id="3.30.420.10">
    <property type="entry name" value="Ribonuclease H-like superfamily/Ribonuclease H"/>
    <property type="match status" value="1"/>
</dbReference>
<dbReference type="EMBL" id="BKCJ010001447">
    <property type="protein sequence ID" value="GEU41507.1"/>
    <property type="molecule type" value="Genomic_DNA"/>
</dbReference>
<feature type="region of interest" description="Disordered" evidence="3">
    <location>
        <begin position="1303"/>
        <end position="1328"/>
    </location>
</feature>
<feature type="compositionally biased region" description="Acidic residues" evidence="3">
    <location>
        <begin position="33"/>
        <end position="44"/>
    </location>
</feature>
<keyword evidence="1" id="KW-0479">Metal-binding</keyword>
<name>A0A6L2JYA7_TANCI</name>
<dbReference type="SMART" id="SM00343">
    <property type="entry name" value="ZnF_C2HC"/>
    <property type="match status" value="1"/>
</dbReference>
<organism evidence="5">
    <name type="scientific">Tanacetum cinerariifolium</name>
    <name type="common">Dalmatian daisy</name>
    <name type="synonym">Chrysanthemum cinerariifolium</name>
    <dbReference type="NCBI Taxonomy" id="118510"/>
    <lineage>
        <taxon>Eukaryota</taxon>
        <taxon>Viridiplantae</taxon>
        <taxon>Streptophyta</taxon>
        <taxon>Embryophyta</taxon>
        <taxon>Tracheophyta</taxon>
        <taxon>Spermatophyta</taxon>
        <taxon>Magnoliopsida</taxon>
        <taxon>eudicotyledons</taxon>
        <taxon>Gunneridae</taxon>
        <taxon>Pentapetalae</taxon>
        <taxon>asterids</taxon>
        <taxon>campanulids</taxon>
        <taxon>Asterales</taxon>
        <taxon>Asteraceae</taxon>
        <taxon>Asteroideae</taxon>
        <taxon>Anthemideae</taxon>
        <taxon>Anthemidinae</taxon>
        <taxon>Tanacetum</taxon>
    </lineage>
</organism>
<gene>
    <name evidence="5" type="ORF">Tci_013485</name>
</gene>
<dbReference type="InterPro" id="IPR057670">
    <property type="entry name" value="SH3_retrovirus"/>
</dbReference>
<dbReference type="InterPro" id="IPR025724">
    <property type="entry name" value="GAG-pre-integrase_dom"/>
</dbReference>
<feature type="domain" description="CCHC-type" evidence="4">
    <location>
        <begin position="244"/>
        <end position="259"/>
    </location>
</feature>
<feature type="coiled-coil region" evidence="2">
    <location>
        <begin position="444"/>
        <end position="505"/>
    </location>
</feature>
<feature type="region of interest" description="Disordered" evidence="3">
    <location>
        <begin position="1741"/>
        <end position="1774"/>
    </location>
</feature>
<dbReference type="Pfam" id="PF07727">
    <property type="entry name" value="RVT_2"/>
    <property type="match status" value="1"/>
</dbReference>
<dbReference type="PANTHER" id="PTHR11439">
    <property type="entry name" value="GAG-POL-RELATED RETROTRANSPOSON"/>
    <property type="match status" value="1"/>
</dbReference>
<feature type="compositionally biased region" description="Acidic residues" evidence="3">
    <location>
        <begin position="1841"/>
        <end position="1877"/>
    </location>
</feature>
<keyword evidence="1" id="KW-0862">Zinc</keyword>
<protein>
    <submittedName>
        <fullName evidence="5">Copia protein</fullName>
    </submittedName>
</protein>
<sequence>MVVKEIVNRLLEEMEVSLFEKLEWWFKQDIDDKGEEDEEGEGGSELDSLVPSNEEGMETRRGLNSLQDVRMGNTFPMACNFAMESCSKLRERHEENRVTRPKKYFELSATKATQADCFVKATHIILQELPLEVYAFVSNHQIAKELWERIQLLMQGTSLTKQERECKLYDEFDKFAYKKGKHYTTNIDQLHAYLGQHEYHANEVCLMHKRNSEPLVLVETYQMTQTYTPAASARNSGKQRTVICYNCKREGHMYKQCTKLKRKRDDSWFKNKVLLVQAQANGQILHEEELAFLEDPGFPEGQATQTVITHNATYQADDLDAYDFDCDELNTAKVALMANMSQYGLDVLAEVHTHDNMDNSMINQGVHVLITLEQFSVVNHSKTEITSDSNIIPFSQYVRETQQAIVHISSSSTQQDALILLVIEPLKTQVINYTKINMDNKSVNDTFTAELERYKEQVKVLKEGQNVEVKSRDNFSDSHKQNAKIDRLKQTLSKQLQEKESLMKIVVVLKNEFKKEESRNIDRDITLEKKIKHQDNIVYKRDQSAQIVHMLTKPKFFYDHSTKQALGFQNPFYLKKAQQLEPILYDGNVIKNNYAIVIPDSEETLMLAEESRSKIILKQQVPMVLKRRDNSVSNQSAPSFDQYFKLNKLEARSQKKDTVIKKLKERIKSLSGNMNTDKVKKDVEEIEAINIELDHREKGLIIATLRDELRKLKGEAVVDNVVTSHTIATNMFKVDVEPLAPKLLKNKTAHSDYIRHTQEQVAILREELLIIIRQTCPCTNNLSDKLVAVTPMNKAKRVRFTKTVTSPGNTNTNTASSSNLVSNKPALSSTGIKTSTSASKSQPSGRTCLLNRITTTTEVPSRTSISLETDTPKPIVTLVHSRKPRKSKITDPVSKSKVIKSISANNKEPSKSWRSIVSNIPSSSLNECRVYYEEGLGDNLFSVGQFCDSNFEVAFRQHTCFIHNLEGVDLLTGSRGNNLYTLSLGDMMASSFICLLSKVSKTKSWLWHRRLSYLNFDAINHLARHGLVRGLPKLKFEKDHLCSSCAMGKSKIKPHKPKSEDTNQEKLYLLHMDLCGPMRVASVNGKKTDNGTEFINQSLREYYEKIGISHETSIARSLQQNGAKAVATACYTQNRSIIHLRHGKTPYELLHNKPPDLSFLHVFGTLCFPINDSENLGKLQPKYNIGIFIGYEPIKKAFWIYNRRTRRIIETIHVDFDELTTMAFEHSSSIPTLHEMTPATISLGLVPNPPPSTPFVPPLTSDWDLLFQPLFNELITSPPSVDHPAPEFIAPIAKVVALKPVASTGSPSSTTVDQDAPSPSNSQTTPETQTLVISNDVKEDNHDLDVAYMNNDPVLKNKARLVAQGFRQEEGIDFEESFVPVARIEAIHIFVANAAHKNVTIFQMDVKMAFLNGELKEEGTINMGLWYSKDIGMSLTAYADADDVGCQDTRRSTSRSAQFLGDKLFSWSSKKQKCTVISSTEAEYIALSGCCAHILWMRSQLTDYGFQFNKIPLYSDNKSSIALCCNSVQHSRSNHIDVRYHFVKEQVENGIVELYFVRTEYQLADIFTKPLPGERFNFLIEKVGIKIMSLDTLTIMDTTRGQQKALDDKLVTPSNRLKIGKCNLRLSSNLNSKEPTLQVFRVTISQHHSLLHFKMNGKSHTINVENYRDMLQICPKLPGQKFKDPPFEGGILSFIRELGHTGEIKVLSDVNVNYMHQPWRLFAAIINKCLSGKTTALESLRLSPDSDTSPKKKLVQAPKGKRLKATSNMPKSRKKKLLAQGLETLSEIALFKAEQMKITTKRSKIQFHSSHASGSVKVMIMNKTESDNDGDDFLHPKLSTFDEEERHDEKNNEEEEGVNVEEEKLDEDKTNEEEEVDELEDTHVIMTIVTLEAQQQSSSVSSGFNSNMLKPNLDTCIDSILNLNTESTSLVDVLITTNLEMPHSSVTTLPLPPIPLIQPQQQTPVPLPAIVSNRLRDEAQAGNEDFINKLDENIKKIINEQVKVKVKEKVSMILPRIEKLVNDQLESEVLTRSSNKAKTSHAVAANLSEHELKKILIDKMESNTLIYRLVQQKTFYKALIGVYETAKVILDTYGDTVMIKTRRDDEDDDEEPSAGSNRGSKRRRARKEPESMSKPKEKTSKSTGKSTEGNLAWKDDSCDSFNKLMDTPLDFSSFVMNWLKVYKATTDQLDWNNPEGQQYPHDLRKPLPLIPNSQGRRVIPFDHFINNDLAYLRGAPCGVPCRLTTTNMHYGNLPLGRKCQQFYGYNINRESARNVYSGNRIIAITKLQFVEMHNFKYLDWITVRRNDDNLYTFKEGDYKRLRLQDIKDVLLLLTQGKLTNLTIEERLALNVSLRMFTRSIVIQRSDLKSLPTYSAYPNPKGFIYHNKDKKNRMMRIDELYKFSDGTLNDAQTSLDDILKRIRMKYL</sequence>
<evidence type="ECO:0000256" key="2">
    <source>
        <dbReference type="SAM" id="Coils"/>
    </source>
</evidence>
<dbReference type="InterPro" id="IPR012337">
    <property type="entry name" value="RNaseH-like_sf"/>
</dbReference>
<dbReference type="SUPFAM" id="SSF53098">
    <property type="entry name" value="Ribonuclease H-like"/>
    <property type="match status" value="1"/>
</dbReference>
<dbReference type="SUPFAM" id="SSF57756">
    <property type="entry name" value="Retrovirus zinc finger-like domains"/>
    <property type="match status" value="1"/>
</dbReference>
<evidence type="ECO:0000259" key="4">
    <source>
        <dbReference type="PROSITE" id="PS50158"/>
    </source>
</evidence>